<feature type="chain" id="PRO_5019314370" description="AB hydrolase-1 domain-containing protein" evidence="1">
    <location>
        <begin position="20"/>
        <end position="381"/>
    </location>
</feature>
<dbReference type="SUPFAM" id="SSF53474">
    <property type="entry name" value="alpha/beta-Hydrolases"/>
    <property type="match status" value="1"/>
</dbReference>
<dbReference type="AlphaFoldDB" id="A0A438NBN8"/>
<feature type="signal peptide" evidence="1">
    <location>
        <begin position="1"/>
        <end position="19"/>
    </location>
</feature>
<gene>
    <name evidence="3" type="ORF">B0A52_02316</name>
</gene>
<evidence type="ECO:0000256" key="1">
    <source>
        <dbReference type="SAM" id="SignalP"/>
    </source>
</evidence>
<proteinExistence type="predicted"/>
<reference evidence="3 4" key="1">
    <citation type="submission" date="2017-03" db="EMBL/GenBank/DDBJ databases">
        <title>Genomes of endolithic fungi from Antarctica.</title>
        <authorList>
            <person name="Coleine C."/>
            <person name="Masonjones S."/>
            <person name="Stajich J.E."/>
        </authorList>
    </citation>
    <scope>NUCLEOTIDE SEQUENCE [LARGE SCALE GENOMIC DNA]</scope>
    <source>
        <strain evidence="3 4">CCFEE 6314</strain>
    </source>
</reference>
<protein>
    <recommendedName>
        <fullName evidence="2">AB hydrolase-1 domain-containing protein</fullName>
    </recommendedName>
</protein>
<dbReference type="OrthoDB" id="190201at2759"/>
<evidence type="ECO:0000313" key="3">
    <source>
        <dbReference type="EMBL" id="RVX73189.1"/>
    </source>
</evidence>
<dbReference type="Pfam" id="PF12697">
    <property type="entry name" value="Abhydrolase_6"/>
    <property type="match status" value="1"/>
</dbReference>
<evidence type="ECO:0000313" key="4">
    <source>
        <dbReference type="Proteomes" id="UP000288859"/>
    </source>
</evidence>
<keyword evidence="1" id="KW-0732">Signal</keyword>
<dbReference type="Proteomes" id="UP000288859">
    <property type="component" value="Unassembled WGS sequence"/>
</dbReference>
<accession>A0A438NBN8</accession>
<dbReference type="VEuPathDB" id="FungiDB:PV10_08085"/>
<comment type="caution">
    <text evidence="3">The sequence shown here is derived from an EMBL/GenBank/DDBJ whole genome shotgun (WGS) entry which is preliminary data.</text>
</comment>
<dbReference type="Gene3D" id="3.40.50.1820">
    <property type="entry name" value="alpha/beta hydrolase"/>
    <property type="match status" value="1"/>
</dbReference>
<evidence type="ECO:0000259" key="2">
    <source>
        <dbReference type="Pfam" id="PF12697"/>
    </source>
</evidence>
<sequence length="381" mass="40885">MTFIAPLAILLVSLGLASARQCQNLTIPISISALNANFGISTPQDNIEVTDFILNLSQQGSNYTATVLSNYTNISDNYTIAATYCTPDTGAESILQILTHGIGFDRSYWDLSFNNFNYSYVQTAVDQYNYSTLSHDRLGIGESSHGDPVNEIQAALEIAALKELTRLVRNQQIQGIGGQFQSVIHVGHSFGSVQTYALARDEPDLSDGLILTGFSQNGTFLPFFQLGGNFVAVSSNQVLASQYVAGYLAAGNPSAVQTNFFSPGQFDPDILTLAAQTGQPVTVGELLTIGGATYGNNTFQGPVLVITGERDVPFCGGDCRATGDDLSNATIIDAVEEYFPNATVFEAFLVPSAGHGLNLEYSHKTTYQYIAQFLQTNGLKA</sequence>
<dbReference type="InterPro" id="IPR029058">
    <property type="entry name" value="AB_hydrolase_fold"/>
</dbReference>
<dbReference type="InterPro" id="IPR000073">
    <property type="entry name" value="AB_hydrolase_1"/>
</dbReference>
<dbReference type="EMBL" id="NAJM01000009">
    <property type="protein sequence ID" value="RVX73189.1"/>
    <property type="molecule type" value="Genomic_DNA"/>
</dbReference>
<organism evidence="3 4">
    <name type="scientific">Exophiala mesophila</name>
    <name type="common">Black yeast-like fungus</name>
    <dbReference type="NCBI Taxonomy" id="212818"/>
    <lineage>
        <taxon>Eukaryota</taxon>
        <taxon>Fungi</taxon>
        <taxon>Dikarya</taxon>
        <taxon>Ascomycota</taxon>
        <taxon>Pezizomycotina</taxon>
        <taxon>Eurotiomycetes</taxon>
        <taxon>Chaetothyriomycetidae</taxon>
        <taxon>Chaetothyriales</taxon>
        <taxon>Herpotrichiellaceae</taxon>
        <taxon>Exophiala</taxon>
    </lineage>
</organism>
<name>A0A438NBN8_EXOME</name>
<feature type="domain" description="AB hydrolase-1" evidence="2">
    <location>
        <begin position="97"/>
        <end position="360"/>
    </location>
</feature>